<feature type="chain" id="PRO_5031553322" description="Phytase-like domain-containing protein" evidence="2">
    <location>
        <begin position="21"/>
        <end position="360"/>
    </location>
</feature>
<dbReference type="Proteomes" id="UP000536835">
    <property type="component" value="Unassembled WGS sequence"/>
</dbReference>
<protein>
    <recommendedName>
        <fullName evidence="5">Phytase-like domain-containing protein</fullName>
    </recommendedName>
</protein>
<name>A0A7Y3RN69_9PROT</name>
<proteinExistence type="predicted"/>
<comment type="caution">
    <text evidence="3">The sequence shown here is derived from an EMBL/GenBank/DDBJ whole genome shotgun (WGS) entry which is preliminary data.</text>
</comment>
<dbReference type="RefSeq" id="WP_173200182.1">
    <property type="nucleotide sequence ID" value="NZ_JABFCX010000003.1"/>
</dbReference>
<dbReference type="EMBL" id="JABFCX010000003">
    <property type="protein sequence ID" value="NNU17095.1"/>
    <property type="molecule type" value="Genomic_DNA"/>
</dbReference>
<evidence type="ECO:0000256" key="2">
    <source>
        <dbReference type="SAM" id="SignalP"/>
    </source>
</evidence>
<dbReference type="AlphaFoldDB" id="A0A7Y3RN69"/>
<feature type="region of interest" description="Disordered" evidence="1">
    <location>
        <begin position="22"/>
        <end position="45"/>
    </location>
</feature>
<keyword evidence="4" id="KW-1185">Reference proteome</keyword>
<organism evidence="3 4">
    <name type="scientific">Parvularcula mediterranea</name>
    <dbReference type="NCBI Taxonomy" id="2732508"/>
    <lineage>
        <taxon>Bacteria</taxon>
        <taxon>Pseudomonadati</taxon>
        <taxon>Pseudomonadota</taxon>
        <taxon>Alphaproteobacteria</taxon>
        <taxon>Parvularculales</taxon>
        <taxon>Parvularculaceae</taxon>
        <taxon>Parvularcula</taxon>
    </lineage>
</organism>
<keyword evidence="2" id="KW-0732">Signal</keyword>
<reference evidence="3 4" key="1">
    <citation type="submission" date="2020-05" db="EMBL/GenBank/DDBJ databases">
        <title>Parvularcula mediterraneae sp. nov., isolated from polypropylene straw from shallow seawater of the seashore of Laganas in Zakynthos island, Greece.</title>
        <authorList>
            <person name="Szabo I."/>
            <person name="Al-Omari J."/>
            <person name="Rado J."/>
            <person name="Szerdahelyi G.S."/>
        </authorList>
    </citation>
    <scope>NUCLEOTIDE SEQUENCE [LARGE SCALE GENOMIC DNA]</scope>
    <source>
        <strain evidence="3 4">ZS-1/3</strain>
    </source>
</reference>
<evidence type="ECO:0000256" key="1">
    <source>
        <dbReference type="SAM" id="MobiDB-lite"/>
    </source>
</evidence>
<feature type="compositionally biased region" description="Basic and acidic residues" evidence="1">
    <location>
        <begin position="36"/>
        <end position="45"/>
    </location>
</feature>
<feature type="signal peptide" evidence="2">
    <location>
        <begin position="1"/>
        <end position="20"/>
    </location>
</feature>
<dbReference type="PROSITE" id="PS51257">
    <property type="entry name" value="PROKAR_LIPOPROTEIN"/>
    <property type="match status" value="1"/>
</dbReference>
<accession>A0A7Y3RN69</accession>
<gene>
    <name evidence="3" type="ORF">HK107_12260</name>
</gene>
<evidence type="ECO:0000313" key="4">
    <source>
        <dbReference type="Proteomes" id="UP000536835"/>
    </source>
</evidence>
<evidence type="ECO:0000313" key="3">
    <source>
        <dbReference type="EMBL" id="NNU17095.1"/>
    </source>
</evidence>
<sequence length="360" mass="37435">MTLRTLLSASTALLILTACGGEPEAPEESVAPEPEIAAKPETTEEPETRLTAVKAEILLGTFESAVTDLTAWEMQPFGFQSLIFAANGDAGITMVRADGGEARTIPASPAARFLATAQMEGGEALLVTLSVDGSVEARSIGDMGTDPRSLTTLGNPKSLCSDGELVMAVSGVGATVVLGETSLPIRDVPSDTLACAAVGSDFYFQSPNGWDRLTIDGLEPTPLDPDASTLIGAGSEVFAVAADGLSGKLTVNDQSLDLQTEEGEPLRPLMVRPAYGNFGGVLRDGALIVLDEQRSLHLVGWSSVANALGLPGSLTSLRAPMTSEEPAFSVPDEGLELDIRKPGFEEIEAPLPPTGEEDGR</sequence>
<evidence type="ECO:0008006" key="5">
    <source>
        <dbReference type="Google" id="ProtNLM"/>
    </source>
</evidence>